<organism evidence="4 5">
    <name type="scientific">Sinorhizobium saheli</name>
    <dbReference type="NCBI Taxonomy" id="36856"/>
    <lineage>
        <taxon>Bacteria</taxon>
        <taxon>Pseudomonadati</taxon>
        <taxon>Pseudomonadota</taxon>
        <taxon>Alphaproteobacteria</taxon>
        <taxon>Hyphomicrobiales</taxon>
        <taxon>Rhizobiaceae</taxon>
        <taxon>Sinorhizobium/Ensifer group</taxon>
        <taxon>Sinorhizobium</taxon>
    </lineage>
</organism>
<dbReference type="PANTHER" id="PTHR43333:SF1">
    <property type="entry name" value="D-ISOMER SPECIFIC 2-HYDROXYACID DEHYDROGENASE NAD-BINDING DOMAIN-CONTAINING PROTEIN"/>
    <property type="match status" value="1"/>
</dbReference>
<evidence type="ECO:0000256" key="1">
    <source>
        <dbReference type="ARBA" id="ARBA00023002"/>
    </source>
</evidence>
<dbReference type="STRING" id="36856.ATB98_11710"/>
<feature type="domain" description="D-isomer specific 2-hydroxyacid dehydrogenase NAD-binding" evidence="3">
    <location>
        <begin position="116"/>
        <end position="275"/>
    </location>
</feature>
<dbReference type="EMBL" id="LNQB01000034">
    <property type="protein sequence ID" value="OAP50400.1"/>
    <property type="molecule type" value="Genomic_DNA"/>
</dbReference>
<proteinExistence type="predicted"/>
<dbReference type="PANTHER" id="PTHR43333">
    <property type="entry name" value="2-HACID_DH_C DOMAIN-CONTAINING PROTEIN"/>
    <property type="match status" value="1"/>
</dbReference>
<name>A0A178YS15_SINSA</name>
<dbReference type="InterPro" id="IPR006140">
    <property type="entry name" value="D-isomer_DH_NAD-bd"/>
</dbReference>
<dbReference type="GO" id="GO:0051287">
    <property type="term" value="F:NAD binding"/>
    <property type="evidence" value="ECO:0007669"/>
    <property type="project" value="InterPro"/>
</dbReference>
<dbReference type="Gene3D" id="3.40.50.720">
    <property type="entry name" value="NAD(P)-binding Rossmann-like Domain"/>
    <property type="match status" value="2"/>
</dbReference>
<keyword evidence="1" id="KW-0560">Oxidoreductase</keyword>
<accession>A0A178YS15</accession>
<dbReference type="Pfam" id="PF02826">
    <property type="entry name" value="2-Hacid_dh_C"/>
    <property type="match status" value="1"/>
</dbReference>
<reference evidence="4 5" key="1">
    <citation type="submission" date="2015-11" db="EMBL/GenBank/DDBJ databases">
        <title>Ensifer anhuiense sp. nov., an effective nitrogen fixation bacterium with Glycine soja.</title>
        <authorList>
            <person name="Yan H."/>
            <person name="Chen W."/>
        </authorList>
    </citation>
    <scope>NUCLEOTIDE SEQUENCE [LARGE SCALE GENOMIC DNA]</scope>
    <source>
        <strain evidence="4 5">LMG 7837</strain>
    </source>
</reference>
<evidence type="ECO:0000313" key="4">
    <source>
        <dbReference type="EMBL" id="OAP50400.1"/>
    </source>
</evidence>
<dbReference type="OrthoDB" id="9793626at2"/>
<dbReference type="RefSeq" id="WP_066867885.1">
    <property type="nucleotide sequence ID" value="NZ_LNQB01000034.1"/>
</dbReference>
<evidence type="ECO:0000313" key="5">
    <source>
        <dbReference type="Proteomes" id="UP000078507"/>
    </source>
</evidence>
<dbReference type="InterPro" id="IPR036291">
    <property type="entry name" value="NAD(P)-bd_dom_sf"/>
</dbReference>
<dbReference type="AlphaFoldDB" id="A0A178YS15"/>
<comment type="caution">
    <text evidence="4">The sequence shown here is derived from an EMBL/GenBank/DDBJ whole genome shotgun (WGS) entry which is preliminary data.</text>
</comment>
<dbReference type="SUPFAM" id="SSF52283">
    <property type="entry name" value="Formate/glycerate dehydrogenase catalytic domain-like"/>
    <property type="match status" value="1"/>
</dbReference>
<evidence type="ECO:0000259" key="3">
    <source>
        <dbReference type="Pfam" id="PF02826"/>
    </source>
</evidence>
<protein>
    <submittedName>
        <fullName evidence="4">Phosphoglycerate dehydrogenase</fullName>
    </submittedName>
</protein>
<dbReference type="GO" id="GO:0016491">
    <property type="term" value="F:oxidoreductase activity"/>
    <property type="evidence" value="ECO:0007669"/>
    <property type="project" value="UniProtKB-KW"/>
</dbReference>
<evidence type="ECO:0000256" key="2">
    <source>
        <dbReference type="ARBA" id="ARBA00023027"/>
    </source>
</evidence>
<gene>
    <name evidence="4" type="ORF">ATB98_11710</name>
</gene>
<sequence length="341" mass="37778">MKVLCIWYATVDELNFIRSALPQGTEVVAPKGEYFSRFECILQDLEPHAADADVIIGFALPKGLLEVAQKLQLFCWLHSGCDDLDHIGALSHFKHRGIKLANIRGANAVAVAEQAMMFVLALAKKTIFKHQVGREGRRLFPVFADEYRSAMLNGRTIGIVGVGSIGSRIAKHAKAFDMHVVGIRRNKSLPVDHVDSMHGMDELHSVLRQCDYVVISAPSTSETSHFFGEPELAAMKKTAFLINISRGSLVQEKALYQALTSGQLRGYAADAWHRYEYGRAFPISFLPRLEVHKLSNVLCSIDQAANADDVLERDIAWGVESIVEFAGGRPISREVNLDLGY</sequence>
<dbReference type="Proteomes" id="UP000078507">
    <property type="component" value="Unassembled WGS sequence"/>
</dbReference>
<dbReference type="SUPFAM" id="SSF51735">
    <property type="entry name" value="NAD(P)-binding Rossmann-fold domains"/>
    <property type="match status" value="1"/>
</dbReference>
<keyword evidence="2" id="KW-0520">NAD</keyword>
<keyword evidence="5" id="KW-1185">Reference proteome</keyword>